<proteinExistence type="predicted"/>
<name>A0A6N8S4D3_9HYPH</name>
<dbReference type="OrthoDB" id="8481077at2"/>
<protein>
    <submittedName>
        <fullName evidence="1">Uncharacterized protein</fullName>
    </submittedName>
</protein>
<gene>
    <name evidence="1" type="ORF">GR138_00640</name>
</gene>
<dbReference type="AlphaFoldDB" id="A0A6N8S4D3"/>
<evidence type="ECO:0000313" key="1">
    <source>
        <dbReference type="EMBL" id="MXN43673.1"/>
    </source>
</evidence>
<evidence type="ECO:0000313" key="2">
    <source>
        <dbReference type="Proteomes" id="UP000435802"/>
    </source>
</evidence>
<dbReference type="EMBL" id="WUMK01000001">
    <property type="protein sequence ID" value="MXN43673.1"/>
    <property type="molecule type" value="Genomic_DNA"/>
</dbReference>
<dbReference type="Proteomes" id="UP000435802">
    <property type="component" value="Unassembled WGS sequence"/>
</dbReference>
<comment type="caution">
    <text evidence="1">The sequence shown here is derived from an EMBL/GenBank/DDBJ whole genome shotgun (WGS) entry which is preliminary data.</text>
</comment>
<reference evidence="1 2" key="1">
    <citation type="submission" date="2019-12" db="EMBL/GenBank/DDBJ databases">
        <title>Shinella kummerowiae sp. nov., a symbiotic bacterium isolated from root nodules of the herbal legume Kummerowia stipulacea.</title>
        <authorList>
            <person name="Gao J."/>
        </authorList>
    </citation>
    <scope>NUCLEOTIDE SEQUENCE [LARGE SCALE GENOMIC DNA]</scope>
    <source>
        <strain evidence="1 2">CCBAU 25048</strain>
    </source>
</reference>
<sequence>MQLSIEQIDALQGLGSELENAGWEPRIPLAEGFETGSADPNKNRVRIALVYLREIHTRIHPVICDGTQCRQEIQSSADVIATIADSIQALGGFPVPTYTIAKTIVMYGAARYCKLVPQ</sequence>
<accession>A0A6N8S4D3</accession>
<dbReference type="RefSeq" id="WP_160856687.1">
    <property type="nucleotide sequence ID" value="NZ_WUMK01000001.1"/>
</dbReference>
<organism evidence="1 2">
    <name type="scientific">Shinella kummerowiae</name>
    <dbReference type="NCBI Taxonomy" id="417745"/>
    <lineage>
        <taxon>Bacteria</taxon>
        <taxon>Pseudomonadati</taxon>
        <taxon>Pseudomonadota</taxon>
        <taxon>Alphaproteobacteria</taxon>
        <taxon>Hyphomicrobiales</taxon>
        <taxon>Rhizobiaceae</taxon>
        <taxon>Shinella</taxon>
    </lineage>
</organism>
<keyword evidence="2" id="KW-1185">Reference proteome</keyword>